<reference evidence="3 4" key="1">
    <citation type="submission" date="2016-11" db="EMBL/GenBank/DDBJ databases">
        <title>Whole Genome Sequencing of Mucilaginibacter polytrichastri RG4-7(T) isolated from the moss sample.</title>
        <authorList>
            <person name="Li Y."/>
        </authorList>
    </citation>
    <scope>NUCLEOTIDE SEQUENCE [LARGE SCALE GENOMIC DNA]</scope>
    <source>
        <strain evidence="3 4">RG4-7</strain>
    </source>
</reference>
<dbReference type="SMART" id="SM00554">
    <property type="entry name" value="FAS1"/>
    <property type="match status" value="1"/>
</dbReference>
<feature type="chain" id="PRO_5010235969" description="FAS1 domain-containing protein" evidence="1">
    <location>
        <begin position="24"/>
        <end position="188"/>
    </location>
</feature>
<dbReference type="PANTHER" id="PTHR10900:SF77">
    <property type="entry name" value="FI19380P1"/>
    <property type="match status" value="1"/>
</dbReference>
<sequence>MKKSLVIVAASLFTCFTANQVFAQTQDTTKKTTTTTTSTTATAPTADVATILAGNPDYSSANAAVKSAGLETALKATGPFTIFAPNNVAFSKLPAGKLDSLLKDPAKLGPLLKGHVVAGHYTKAEIIKALTAGKGKAALTTIDGQTLTLSVSPNKTLQLTNATGQSAEVVLYDMVGTNGVVNGINGVL</sequence>
<dbReference type="Gene3D" id="2.30.180.10">
    <property type="entry name" value="FAS1 domain"/>
    <property type="match status" value="1"/>
</dbReference>
<accession>A0A1Q6A2W9</accession>
<dbReference type="OrthoDB" id="1144324at2"/>
<dbReference type="Proteomes" id="UP000186720">
    <property type="component" value="Unassembled WGS sequence"/>
</dbReference>
<keyword evidence="1" id="KW-0732">Signal</keyword>
<dbReference type="RefSeq" id="WP_074490947.1">
    <property type="nucleotide sequence ID" value="NZ_FPAM01000012.1"/>
</dbReference>
<dbReference type="AlphaFoldDB" id="A0A1Q6A2W9"/>
<evidence type="ECO:0000313" key="4">
    <source>
        <dbReference type="Proteomes" id="UP000186720"/>
    </source>
</evidence>
<dbReference type="InterPro" id="IPR036378">
    <property type="entry name" value="FAS1_dom_sf"/>
</dbReference>
<dbReference type="GO" id="GO:0005615">
    <property type="term" value="C:extracellular space"/>
    <property type="evidence" value="ECO:0007669"/>
    <property type="project" value="TreeGrafter"/>
</dbReference>
<feature type="signal peptide" evidence="1">
    <location>
        <begin position="1"/>
        <end position="23"/>
    </location>
</feature>
<evidence type="ECO:0000313" key="3">
    <source>
        <dbReference type="EMBL" id="OKS88364.1"/>
    </source>
</evidence>
<keyword evidence="4" id="KW-1185">Reference proteome</keyword>
<dbReference type="FunFam" id="2.30.180.10:FF:000032">
    <property type="entry name" value="Fasciclin domain-containing protein, putative"/>
    <property type="match status" value="1"/>
</dbReference>
<dbReference type="STRING" id="1302689.RG47T_3830"/>
<gene>
    <name evidence="3" type="ORF">RG47T_3830</name>
</gene>
<proteinExistence type="predicted"/>
<dbReference type="InterPro" id="IPR000782">
    <property type="entry name" value="FAS1_domain"/>
</dbReference>
<dbReference type="InterPro" id="IPR050904">
    <property type="entry name" value="Adhesion/Biosynth-related"/>
</dbReference>
<dbReference type="PROSITE" id="PS50213">
    <property type="entry name" value="FAS1"/>
    <property type="match status" value="1"/>
</dbReference>
<name>A0A1Q6A2W9_9SPHI</name>
<dbReference type="EMBL" id="MPPL01000001">
    <property type="protein sequence ID" value="OKS88364.1"/>
    <property type="molecule type" value="Genomic_DNA"/>
</dbReference>
<evidence type="ECO:0000259" key="2">
    <source>
        <dbReference type="PROSITE" id="PS50213"/>
    </source>
</evidence>
<evidence type="ECO:0000256" key="1">
    <source>
        <dbReference type="SAM" id="SignalP"/>
    </source>
</evidence>
<organism evidence="3 4">
    <name type="scientific">Mucilaginibacter polytrichastri</name>
    <dbReference type="NCBI Taxonomy" id="1302689"/>
    <lineage>
        <taxon>Bacteria</taxon>
        <taxon>Pseudomonadati</taxon>
        <taxon>Bacteroidota</taxon>
        <taxon>Sphingobacteriia</taxon>
        <taxon>Sphingobacteriales</taxon>
        <taxon>Sphingobacteriaceae</taxon>
        <taxon>Mucilaginibacter</taxon>
    </lineage>
</organism>
<comment type="caution">
    <text evidence="3">The sequence shown here is derived from an EMBL/GenBank/DDBJ whole genome shotgun (WGS) entry which is preliminary data.</text>
</comment>
<dbReference type="PANTHER" id="PTHR10900">
    <property type="entry name" value="PERIOSTIN-RELATED"/>
    <property type="match status" value="1"/>
</dbReference>
<dbReference type="SUPFAM" id="SSF82153">
    <property type="entry name" value="FAS1 domain"/>
    <property type="match status" value="1"/>
</dbReference>
<dbReference type="Pfam" id="PF02469">
    <property type="entry name" value="Fasciclin"/>
    <property type="match status" value="1"/>
</dbReference>
<feature type="domain" description="FAS1" evidence="2">
    <location>
        <begin position="45"/>
        <end position="188"/>
    </location>
</feature>
<protein>
    <recommendedName>
        <fullName evidence="2">FAS1 domain-containing protein</fullName>
    </recommendedName>
</protein>